<accession>A0ABR1R9H4</accession>
<name>A0ABR1R9H4_9PEZI</name>
<evidence type="ECO:0008006" key="3">
    <source>
        <dbReference type="Google" id="ProtNLM"/>
    </source>
</evidence>
<sequence length="260" mass="27814">MAARSPTYLLPVEYLTRPETLGAYEVLGAEAADRLFQTAPTVVDAALMQHTIGRMALADRPHRYEKLAVRGFPILDSASPGVALSHNLLERVGGHYVDVGGTASLADGAVGIKVGEPVGFHERGLIFRDGNHVEADAVVWCTGYADKNARHTAAEILGGGKEGNGVHPGGTPGGSSCANENLEVLGPYEIASRIEATWGLDAEGEIRGLAKRQLRLENYWAIGGPANISRWYSKLLAIQIKAELEGVLPPAYRETPGRRK</sequence>
<reference evidence="1 2" key="1">
    <citation type="submission" date="2023-01" db="EMBL/GenBank/DDBJ databases">
        <title>Analysis of 21 Apiospora genomes using comparative genomics revels a genus with tremendous synthesis potential of carbohydrate active enzymes and secondary metabolites.</title>
        <authorList>
            <person name="Sorensen T."/>
        </authorList>
    </citation>
    <scope>NUCLEOTIDE SEQUENCE [LARGE SCALE GENOMIC DNA]</scope>
    <source>
        <strain evidence="1 2">CBS 20057</strain>
    </source>
</reference>
<dbReference type="Proteomes" id="UP001396898">
    <property type="component" value="Unassembled WGS sequence"/>
</dbReference>
<protein>
    <recommendedName>
        <fullName evidence="3">FAD/NAD(P)-binding domain-containing protein</fullName>
    </recommendedName>
</protein>
<evidence type="ECO:0000313" key="1">
    <source>
        <dbReference type="EMBL" id="KAK8006021.1"/>
    </source>
</evidence>
<evidence type="ECO:0000313" key="2">
    <source>
        <dbReference type="Proteomes" id="UP001396898"/>
    </source>
</evidence>
<comment type="caution">
    <text evidence="1">The sequence shown here is derived from an EMBL/GenBank/DDBJ whole genome shotgun (WGS) entry which is preliminary data.</text>
</comment>
<dbReference type="Gene3D" id="3.50.50.60">
    <property type="entry name" value="FAD/NAD(P)-binding domain"/>
    <property type="match status" value="1"/>
</dbReference>
<gene>
    <name evidence="1" type="ORF">PG991_012318</name>
</gene>
<organism evidence="1 2">
    <name type="scientific">Apiospora marii</name>
    <dbReference type="NCBI Taxonomy" id="335849"/>
    <lineage>
        <taxon>Eukaryota</taxon>
        <taxon>Fungi</taxon>
        <taxon>Dikarya</taxon>
        <taxon>Ascomycota</taxon>
        <taxon>Pezizomycotina</taxon>
        <taxon>Sordariomycetes</taxon>
        <taxon>Xylariomycetidae</taxon>
        <taxon>Amphisphaeriales</taxon>
        <taxon>Apiosporaceae</taxon>
        <taxon>Apiospora</taxon>
    </lineage>
</organism>
<dbReference type="EMBL" id="JAQQWI010000017">
    <property type="protein sequence ID" value="KAK8006021.1"/>
    <property type="molecule type" value="Genomic_DNA"/>
</dbReference>
<proteinExistence type="predicted"/>
<dbReference type="SUPFAM" id="SSF51905">
    <property type="entry name" value="FAD/NAD(P)-binding domain"/>
    <property type="match status" value="1"/>
</dbReference>
<keyword evidence="2" id="KW-1185">Reference proteome</keyword>
<dbReference type="InterPro" id="IPR036188">
    <property type="entry name" value="FAD/NAD-bd_sf"/>
</dbReference>